<gene>
    <name evidence="2" type="ORF">B9G39_06325</name>
</gene>
<dbReference type="InterPro" id="IPR041698">
    <property type="entry name" value="Methyltransf_25"/>
</dbReference>
<dbReference type="CDD" id="cd02440">
    <property type="entry name" value="AdoMet_MTases"/>
    <property type="match status" value="1"/>
</dbReference>
<evidence type="ECO:0000313" key="3">
    <source>
        <dbReference type="Proteomes" id="UP000257039"/>
    </source>
</evidence>
<feature type="domain" description="Methyltransferase" evidence="1">
    <location>
        <begin position="67"/>
        <end position="158"/>
    </location>
</feature>
<reference evidence="2 3" key="1">
    <citation type="submission" date="2017-04" db="EMBL/GenBank/DDBJ databases">
        <title>Draft genome sequence of Zooshikella ganghwensis VG4 isolated from Red Sea sediments.</title>
        <authorList>
            <person name="Rehman Z."/>
            <person name="Alam I."/>
            <person name="Kamau A."/>
            <person name="Bajic V."/>
            <person name="Leiknes T."/>
        </authorList>
    </citation>
    <scope>NUCLEOTIDE SEQUENCE [LARGE SCALE GENOMIC DNA]</scope>
    <source>
        <strain evidence="2 3">VG4</strain>
    </source>
</reference>
<dbReference type="GO" id="GO:0008168">
    <property type="term" value="F:methyltransferase activity"/>
    <property type="evidence" value="ECO:0007669"/>
    <property type="project" value="UniProtKB-KW"/>
</dbReference>
<dbReference type="EMBL" id="NDXW01000001">
    <property type="protein sequence ID" value="RDH43097.1"/>
    <property type="molecule type" value="Genomic_DNA"/>
</dbReference>
<dbReference type="GO" id="GO:0032259">
    <property type="term" value="P:methylation"/>
    <property type="evidence" value="ECO:0007669"/>
    <property type="project" value="UniProtKB-KW"/>
</dbReference>
<dbReference type="InterPro" id="IPR029063">
    <property type="entry name" value="SAM-dependent_MTases_sf"/>
</dbReference>
<evidence type="ECO:0000313" key="2">
    <source>
        <dbReference type="EMBL" id="RDH43097.1"/>
    </source>
</evidence>
<keyword evidence="2" id="KW-0489">Methyltransferase</keyword>
<dbReference type="RefSeq" id="WP_094786483.1">
    <property type="nucleotide sequence ID" value="NZ_NDXW01000001.1"/>
</dbReference>
<dbReference type="Gene3D" id="3.40.50.150">
    <property type="entry name" value="Vaccinia Virus protein VP39"/>
    <property type="match status" value="1"/>
</dbReference>
<name>A0A4P9VL89_9GAMM</name>
<evidence type="ECO:0000259" key="1">
    <source>
        <dbReference type="Pfam" id="PF13649"/>
    </source>
</evidence>
<comment type="caution">
    <text evidence="2">The sequence shown here is derived from an EMBL/GenBank/DDBJ whole genome shotgun (WGS) entry which is preliminary data.</text>
</comment>
<dbReference type="Proteomes" id="UP000257039">
    <property type="component" value="Unassembled WGS sequence"/>
</dbReference>
<organism evidence="2 3">
    <name type="scientific">Zooshikella ganghwensis</name>
    <dbReference type="NCBI Taxonomy" id="202772"/>
    <lineage>
        <taxon>Bacteria</taxon>
        <taxon>Pseudomonadati</taxon>
        <taxon>Pseudomonadota</taxon>
        <taxon>Gammaproteobacteria</taxon>
        <taxon>Oceanospirillales</taxon>
        <taxon>Zooshikellaceae</taxon>
        <taxon>Zooshikella</taxon>
    </lineage>
</organism>
<sequence length="209" mass="23738">MPYFNEYNEPNTIQAHGIVVLEKKHQAIKALKRKHKPSVHGHKLWHSSFLLMDYLNFHPLPNKSSLMEIGCGWGTTSIFCAKRFGAKATGVDLDPNVFPYLHTLAEFNQVTINTEQAPLEKLSKAKLANHHTVLGTDICFWDELVNKVYNLIRRSLQAGVTQVVLADPGRSTFHQLVARCSKKYSTECHPWYTQDPEFISGYVLCVSAR</sequence>
<dbReference type="Pfam" id="PF13649">
    <property type="entry name" value="Methyltransf_25"/>
    <property type="match status" value="1"/>
</dbReference>
<keyword evidence="3" id="KW-1185">Reference proteome</keyword>
<keyword evidence="2" id="KW-0808">Transferase</keyword>
<protein>
    <submittedName>
        <fullName evidence="2">Methyltransferase domain-containing protein</fullName>
    </submittedName>
</protein>
<dbReference type="AlphaFoldDB" id="A0A4P9VL89"/>
<proteinExistence type="predicted"/>
<accession>A0A4P9VL89</accession>
<dbReference type="SUPFAM" id="SSF53335">
    <property type="entry name" value="S-adenosyl-L-methionine-dependent methyltransferases"/>
    <property type="match status" value="1"/>
</dbReference>